<evidence type="ECO:0000256" key="10">
    <source>
        <dbReference type="RuleBase" id="RU363039"/>
    </source>
</evidence>
<evidence type="ECO:0000259" key="14">
    <source>
        <dbReference type="Pfam" id="PF09334"/>
    </source>
</evidence>
<dbReference type="GO" id="GO:0002161">
    <property type="term" value="F:aminoacyl-tRNA deacylase activity"/>
    <property type="evidence" value="ECO:0007669"/>
    <property type="project" value="InterPro"/>
</dbReference>
<comment type="catalytic activity">
    <reaction evidence="9">
        <text>tRNA(Leu) + L-leucine + ATP = L-leucyl-tRNA(Leu) + AMP + diphosphate</text>
        <dbReference type="Rhea" id="RHEA:11688"/>
        <dbReference type="Rhea" id="RHEA-COMP:9613"/>
        <dbReference type="Rhea" id="RHEA-COMP:9622"/>
        <dbReference type="ChEBI" id="CHEBI:30616"/>
        <dbReference type="ChEBI" id="CHEBI:33019"/>
        <dbReference type="ChEBI" id="CHEBI:57427"/>
        <dbReference type="ChEBI" id="CHEBI:78442"/>
        <dbReference type="ChEBI" id="CHEBI:78494"/>
        <dbReference type="ChEBI" id="CHEBI:456215"/>
        <dbReference type="EC" id="6.1.1.4"/>
    </reaction>
</comment>
<evidence type="ECO:0000256" key="11">
    <source>
        <dbReference type="SAM" id="MobiDB-lite"/>
    </source>
</evidence>
<reference evidence="16 17" key="1">
    <citation type="submission" date="2014-04" db="EMBL/GenBank/DDBJ databases">
        <authorList>
            <consortium name="DOE Joint Genome Institute"/>
            <person name="Kuo A."/>
            <person name="Gay G."/>
            <person name="Dore J."/>
            <person name="Kohler A."/>
            <person name="Nagy L.G."/>
            <person name="Floudas D."/>
            <person name="Copeland A."/>
            <person name="Barry K.W."/>
            <person name="Cichocki N."/>
            <person name="Veneault-Fourrey C."/>
            <person name="LaButti K."/>
            <person name="Lindquist E.A."/>
            <person name="Lipzen A."/>
            <person name="Lundell T."/>
            <person name="Morin E."/>
            <person name="Murat C."/>
            <person name="Sun H."/>
            <person name="Tunlid A."/>
            <person name="Henrissat B."/>
            <person name="Grigoriev I.V."/>
            <person name="Hibbett D.S."/>
            <person name="Martin F."/>
            <person name="Nordberg H.P."/>
            <person name="Cantor M.N."/>
            <person name="Hua S.X."/>
        </authorList>
    </citation>
    <scope>NUCLEOTIDE SEQUENCE [LARGE SCALE GENOMIC DNA]</scope>
    <source>
        <strain evidence="17">h7</strain>
    </source>
</reference>
<keyword evidence="6 10" id="KW-0648">Protein biosynthesis</keyword>
<evidence type="ECO:0000256" key="5">
    <source>
        <dbReference type="ARBA" id="ARBA00022840"/>
    </source>
</evidence>
<dbReference type="Proteomes" id="UP000053424">
    <property type="component" value="Unassembled WGS sequence"/>
</dbReference>
<dbReference type="EC" id="6.1.1.4" evidence="2"/>
<dbReference type="Pfam" id="PF09334">
    <property type="entry name" value="tRNA-synt_1g"/>
    <property type="match status" value="1"/>
</dbReference>
<evidence type="ECO:0000313" key="16">
    <source>
        <dbReference type="EMBL" id="KIM41894.1"/>
    </source>
</evidence>
<feature type="domain" description="Methionyl/Valyl/Leucyl/Isoleucyl-tRNA synthetase anticodon-binding" evidence="13">
    <location>
        <begin position="810"/>
        <end position="931"/>
    </location>
</feature>
<dbReference type="SUPFAM" id="SSF52374">
    <property type="entry name" value="Nucleotidylyl transferase"/>
    <property type="match status" value="1"/>
</dbReference>
<dbReference type="InterPro" id="IPR015413">
    <property type="entry name" value="Methionyl/Leucyl_tRNA_Synth"/>
</dbReference>
<dbReference type="OrthoDB" id="10249672at2759"/>
<feature type="domain" description="Methionyl/Leucyl tRNA synthetase" evidence="14">
    <location>
        <begin position="694"/>
        <end position="778"/>
    </location>
</feature>
<keyword evidence="7 10" id="KW-0030">Aminoacyl-tRNA synthetase</keyword>
<organism evidence="16 17">
    <name type="scientific">Hebeloma cylindrosporum</name>
    <dbReference type="NCBI Taxonomy" id="76867"/>
    <lineage>
        <taxon>Eukaryota</taxon>
        <taxon>Fungi</taxon>
        <taxon>Dikarya</taxon>
        <taxon>Basidiomycota</taxon>
        <taxon>Agaricomycotina</taxon>
        <taxon>Agaricomycetes</taxon>
        <taxon>Agaricomycetidae</taxon>
        <taxon>Agaricales</taxon>
        <taxon>Agaricineae</taxon>
        <taxon>Hymenogastraceae</taxon>
        <taxon>Hebeloma</taxon>
    </lineage>
</organism>
<keyword evidence="3 10" id="KW-0436">Ligase</keyword>
<dbReference type="Gene3D" id="1.10.730.10">
    <property type="entry name" value="Isoleucyl-tRNA Synthetase, Domain 1"/>
    <property type="match status" value="1"/>
</dbReference>
<dbReference type="InterPro" id="IPR002300">
    <property type="entry name" value="aa-tRNA-synth_Ia"/>
</dbReference>
<dbReference type="Gene3D" id="3.90.740.10">
    <property type="entry name" value="Valyl/Leucyl/Isoleucyl-tRNA synthetase, editing domain"/>
    <property type="match status" value="1"/>
</dbReference>
<dbReference type="EMBL" id="KN831779">
    <property type="protein sequence ID" value="KIM41894.1"/>
    <property type="molecule type" value="Genomic_DNA"/>
</dbReference>
<dbReference type="GO" id="GO:0004823">
    <property type="term" value="F:leucine-tRNA ligase activity"/>
    <property type="evidence" value="ECO:0007669"/>
    <property type="project" value="UniProtKB-EC"/>
</dbReference>
<dbReference type="InterPro" id="IPR009008">
    <property type="entry name" value="Val/Leu/Ile-tRNA-synth_edit"/>
</dbReference>
<dbReference type="InterPro" id="IPR055416">
    <property type="entry name" value="RBD_LARS1"/>
</dbReference>
<dbReference type="HOGENOM" id="CLU_004174_1_1_1"/>
<feature type="region of interest" description="Disordered" evidence="11">
    <location>
        <begin position="139"/>
        <end position="158"/>
    </location>
</feature>
<dbReference type="InterPro" id="IPR004493">
    <property type="entry name" value="Leu-tRNA-synth_Ia_arc/euk"/>
</dbReference>
<dbReference type="PANTHER" id="PTHR45794">
    <property type="entry name" value="LEUCYL-TRNA SYNTHETASE"/>
    <property type="match status" value="1"/>
</dbReference>
<evidence type="ECO:0000256" key="4">
    <source>
        <dbReference type="ARBA" id="ARBA00022741"/>
    </source>
</evidence>
<evidence type="ECO:0000256" key="7">
    <source>
        <dbReference type="ARBA" id="ARBA00023146"/>
    </source>
</evidence>
<dbReference type="Pfam" id="PF00133">
    <property type="entry name" value="tRNA-synt_1"/>
    <property type="match status" value="1"/>
</dbReference>
<accession>A0A0C3CCB7</accession>
<dbReference type="GO" id="GO:0005524">
    <property type="term" value="F:ATP binding"/>
    <property type="evidence" value="ECO:0007669"/>
    <property type="project" value="UniProtKB-KW"/>
</dbReference>
<dbReference type="SUPFAM" id="SSF47323">
    <property type="entry name" value="Anticodon-binding domain of a subclass of class I aminoacyl-tRNA synthetases"/>
    <property type="match status" value="1"/>
</dbReference>
<evidence type="ECO:0000256" key="2">
    <source>
        <dbReference type="ARBA" id="ARBA00013164"/>
    </source>
</evidence>
<dbReference type="FunFam" id="3.90.740.10:FF:000001">
    <property type="entry name" value="Leucine--tRNA ligase, cytoplasmic"/>
    <property type="match status" value="1"/>
</dbReference>
<dbReference type="Pfam" id="PF24810">
    <property type="entry name" value="RBD_LARS1"/>
    <property type="match status" value="1"/>
</dbReference>
<proteinExistence type="inferred from homology"/>
<dbReference type="InterPro" id="IPR013155">
    <property type="entry name" value="M/V/L/I-tRNA-synth_anticd-bd"/>
</dbReference>
<reference evidence="17" key="2">
    <citation type="submission" date="2015-01" db="EMBL/GenBank/DDBJ databases">
        <title>Evolutionary Origins and Diversification of the Mycorrhizal Mutualists.</title>
        <authorList>
            <consortium name="DOE Joint Genome Institute"/>
            <consortium name="Mycorrhizal Genomics Consortium"/>
            <person name="Kohler A."/>
            <person name="Kuo A."/>
            <person name="Nagy L.G."/>
            <person name="Floudas D."/>
            <person name="Copeland A."/>
            <person name="Barry K.W."/>
            <person name="Cichocki N."/>
            <person name="Veneault-Fourrey C."/>
            <person name="LaButti K."/>
            <person name="Lindquist E.A."/>
            <person name="Lipzen A."/>
            <person name="Lundell T."/>
            <person name="Morin E."/>
            <person name="Murat C."/>
            <person name="Riley R."/>
            <person name="Ohm R."/>
            <person name="Sun H."/>
            <person name="Tunlid A."/>
            <person name="Henrissat B."/>
            <person name="Grigoriev I.V."/>
            <person name="Hibbett D.S."/>
            <person name="Martin F."/>
        </authorList>
    </citation>
    <scope>NUCLEOTIDE SEQUENCE [LARGE SCALE GENOMIC DNA]</scope>
    <source>
        <strain evidence="17">h7</strain>
    </source>
</reference>
<keyword evidence="4 10" id="KW-0547">Nucleotide-binding</keyword>
<evidence type="ECO:0000256" key="9">
    <source>
        <dbReference type="ARBA" id="ARBA00047469"/>
    </source>
</evidence>
<protein>
    <recommendedName>
        <fullName evidence="2">leucine--tRNA ligase</fullName>
        <ecNumber evidence="2">6.1.1.4</ecNumber>
    </recommendedName>
    <alternativeName>
        <fullName evidence="8">Leucyl-tRNA synthetase</fullName>
    </alternativeName>
</protein>
<dbReference type="SUPFAM" id="SSF50677">
    <property type="entry name" value="ValRS/IleRS/LeuRS editing domain"/>
    <property type="match status" value="1"/>
</dbReference>
<dbReference type="STRING" id="686832.A0A0C3CCB7"/>
<dbReference type="GO" id="GO:0006429">
    <property type="term" value="P:leucyl-tRNA aminoacylation"/>
    <property type="evidence" value="ECO:0007669"/>
    <property type="project" value="InterPro"/>
</dbReference>
<evidence type="ECO:0000256" key="3">
    <source>
        <dbReference type="ARBA" id="ARBA00022598"/>
    </source>
</evidence>
<evidence type="ECO:0000259" key="15">
    <source>
        <dbReference type="Pfam" id="PF24810"/>
    </source>
</evidence>
<keyword evidence="17" id="KW-1185">Reference proteome</keyword>
<evidence type="ECO:0000313" key="17">
    <source>
        <dbReference type="Proteomes" id="UP000053424"/>
    </source>
</evidence>
<dbReference type="AlphaFoldDB" id="A0A0C3CCB7"/>
<feature type="compositionally biased region" description="Basic and acidic residues" evidence="11">
    <location>
        <begin position="139"/>
        <end position="149"/>
    </location>
</feature>
<dbReference type="InterPro" id="IPR014729">
    <property type="entry name" value="Rossmann-like_a/b/a_fold"/>
</dbReference>
<evidence type="ECO:0000256" key="8">
    <source>
        <dbReference type="ARBA" id="ARBA00030520"/>
    </source>
</evidence>
<evidence type="ECO:0000259" key="13">
    <source>
        <dbReference type="Pfam" id="PF08264"/>
    </source>
</evidence>
<evidence type="ECO:0000259" key="12">
    <source>
        <dbReference type="Pfam" id="PF00133"/>
    </source>
</evidence>
<gene>
    <name evidence="16" type="ORF">M413DRAFT_445104</name>
</gene>
<feature type="domain" description="Leucine--tRNA ligase RagD-binding" evidence="15">
    <location>
        <begin position="967"/>
        <end position="1030"/>
    </location>
</feature>
<name>A0A0C3CCB7_HEBCY</name>
<dbReference type="InterPro" id="IPR009080">
    <property type="entry name" value="tRNAsynth_Ia_anticodon-bd"/>
</dbReference>
<dbReference type="CDD" id="cd07959">
    <property type="entry name" value="Anticodon_Ia_Leu_AEc"/>
    <property type="match status" value="1"/>
</dbReference>
<sequence length="1097" mass="123290">MAQTIELAQTAKRDYLKDLEKKSQARWQSEKLFEVNAPPAADIAGLSPEEIKQKYPKWFGNFPYPYMNGSLHLGHAFTISKIEFAAGYQRMLGKRVLFPHGFHVTGMPIKASSDKIIREIELFGPDFERYEQVQAEITKAEAEKEHEEDTAAAGPGDKAKAKKGKLVAKSTGLTYQFQIMESIGVPRAEIKKFADPQHWLTYFPPIAMSDNNAFGSRIDWRRSFLTTDANPYYDTFVRWQVNKLYKLGKIKFGERYTIYSPKDGQPCMDHDRQDGEGFGPQEYTGIKMEVAEWSPAAKETIGDKVGNRKVFLVAATLRPETMYGQTNTFVGTGIKYGIFAANDKEAYLCTLRAARNMAFQGAITPRGHIEQLVEIEGSKIVGTKINAPFAINPQVYVLPMDNVLATKGTGVVTSVPSDSPDDFQTLTDLRKKPEFYKIDPSWAAIDPVPVISTPTYGDMTAPAVVKQLKIQSQKDTKQLAEAKEIAYKEGFYNGTMLVGEFKGQSVQDAKVKVRDAMIQAGLAFAYAEPEGLVISRSADECVVALMDQWYLDYGEAEWRKQTEGVLARMNTYSQETRHSFEKTLDWLNKWACARTYGLGSVLPWDPQFLVESLSDSTIYMSYYTVAQLLHENSLDGSKPGPLGITPHQMTDEIWEYIFCNGPFPSPSPIPREKVDALKHEYEYFYPFDIRSSAKDLVPNHLTFALYNHAAIFPEDKMPLSMRTNGHLMLNGKKMSKSTGNSLTLREAIEKFGADATRLSLADAGDGLEDANFEEKTANANILRIHTLLGWCEEMVKDQANLRHGPRNYHDQVFENEVNDLINITQSHYEATNYKDALKFGFYDFQSVRDWYREVTADVGMHADLVLHWIRSAALLVTPVAPHFAEQIWSTILQEPTSVQNALWPTPATPVDPTIIEAGQYMRGTIKTIRDAEISLLKGLAKAKGKKGAAASEALFDPKKPKAVRVYVATAFPEWQNTCVQIVKDSYTKEDNKVDDAKVKELLIEKGLIKDKRAMPFIQAFKKRMAQYGAETAFRRTLPFSESTVLSELLPYLRKTLNLTDASVLSVEEALAKGEKGYSKSIIDTSEPGSPAFEYYNV</sequence>
<dbReference type="NCBIfam" id="TIGR00395">
    <property type="entry name" value="leuS_arch"/>
    <property type="match status" value="1"/>
</dbReference>
<dbReference type="PANTHER" id="PTHR45794:SF1">
    <property type="entry name" value="LEUCINE--TRNA LIGASE, CYTOPLASMIC"/>
    <property type="match status" value="1"/>
</dbReference>
<comment type="similarity">
    <text evidence="1 10">Belongs to the class-I aminoacyl-tRNA synthetase family.</text>
</comment>
<evidence type="ECO:0000256" key="6">
    <source>
        <dbReference type="ARBA" id="ARBA00022917"/>
    </source>
</evidence>
<evidence type="ECO:0000256" key="1">
    <source>
        <dbReference type="ARBA" id="ARBA00005594"/>
    </source>
</evidence>
<dbReference type="Gene3D" id="3.40.50.620">
    <property type="entry name" value="HUPs"/>
    <property type="match status" value="1"/>
</dbReference>
<keyword evidence="5 10" id="KW-0067">ATP-binding</keyword>
<feature type="domain" description="Aminoacyl-tRNA synthetase class Ia" evidence="12">
    <location>
        <begin position="52"/>
        <end position="117"/>
    </location>
</feature>
<dbReference type="Pfam" id="PF08264">
    <property type="entry name" value="Anticodon_1"/>
    <property type="match status" value="1"/>
</dbReference>